<evidence type="ECO:0008006" key="4">
    <source>
        <dbReference type="Google" id="ProtNLM"/>
    </source>
</evidence>
<organism evidence="2 3">
    <name type="scientific">Flavihumibacter petaseus NBRC 106054</name>
    <dbReference type="NCBI Taxonomy" id="1220578"/>
    <lineage>
        <taxon>Bacteria</taxon>
        <taxon>Pseudomonadati</taxon>
        <taxon>Bacteroidota</taxon>
        <taxon>Chitinophagia</taxon>
        <taxon>Chitinophagales</taxon>
        <taxon>Chitinophagaceae</taxon>
        <taxon>Flavihumibacter</taxon>
    </lineage>
</organism>
<feature type="chain" id="PRO_5002430250" description="Transporter" evidence="1">
    <location>
        <begin position="28"/>
        <end position="305"/>
    </location>
</feature>
<dbReference type="STRING" id="1220578.FPE01S_03_07050"/>
<evidence type="ECO:0000313" key="3">
    <source>
        <dbReference type="Proteomes" id="UP000033121"/>
    </source>
</evidence>
<dbReference type="Pfam" id="PF13557">
    <property type="entry name" value="Phenol_MetA_deg"/>
    <property type="match status" value="1"/>
</dbReference>
<dbReference type="EMBL" id="BBWV01000003">
    <property type="protein sequence ID" value="GAO44666.1"/>
    <property type="molecule type" value="Genomic_DNA"/>
</dbReference>
<keyword evidence="3" id="KW-1185">Reference proteome</keyword>
<dbReference type="Proteomes" id="UP000033121">
    <property type="component" value="Unassembled WGS sequence"/>
</dbReference>
<comment type="caution">
    <text evidence="2">The sequence shown here is derived from an EMBL/GenBank/DDBJ whole genome shotgun (WGS) entry which is preliminary data.</text>
</comment>
<gene>
    <name evidence="2" type="ORF">FPE01S_03_07050</name>
</gene>
<dbReference type="RefSeq" id="WP_245624024.1">
    <property type="nucleotide sequence ID" value="NZ_BBWV01000003.1"/>
</dbReference>
<evidence type="ECO:0000313" key="2">
    <source>
        <dbReference type="EMBL" id="GAO44666.1"/>
    </source>
</evidence>
<evidence type="ECO:0000256" key="1">
    <source>
        <dbReference type="SAM" id="SignalP"/>
    </source>
</evidence>
<protein>
    <recommendedName>
        <fullName evidence="4">Transporter</fullName>
    </recommendedName>
</protein>
<sequence length="305" mass="33776">MNSFRQLASAAFCIFLLIVTLLPSATAQELEPRAYANLPKGTNAIALVYGYSAGNVLTDPSRPISDGKIKAHTLGIGYVRTFGLFNKLARVQLTWPFSFLSGTAKVGGMDTSTARNGFSDARIRIGINLLGSPALSPKEFRTFKQKTILGVSLVTSIPLGLYYPQKLINLGANRWGFKPEIGVSQRWQHFYAEAYAGVWFYTDNTSYLGNKVQSQAPVYSFQAHTNYIFNNQMWIGLNGNWFSGGVTKVDGKAVGNLENNWRIGATFGVPVSKQHSLKAQFHIGAFTNTGYDYNIVMLSWQYVFF</sequence>
<feature type="signal peptide" evidence="1">
    <location>
        <begin position="1"/>
        <end position="27"/>
    </location>
</feature>
<dbReference type="InterPro" id="IPR025737">
    <property type="entry name" value="FApF"/>
</dbReference>
<keyword evidence="1" id="KW-0732">Signal</keyword>
<name>A0A0E9N4R6_9BACT</name>
<accession>A0A0E9N4R6</accession>
<proteinExistence type="predicted"/>
<dbReference type="AlphaFoldDB" id="A0A0E9N4R6"/>
<reference evidence="2 3" key="1">
    <citation type="submission" date="2015-04" db="EMBL/GenBank/DDBJ databases">
        <title>Whole genome shotgun sequence of Flavihumibacter petaseus NBRC 106054.</title>
        <authorList>
            <person name="Miyazawa S."/>
            <person name="Hosoyama A."/>
            <person name="Hashimoto M."/>
            <person name="Noguchi M."/>
            <person name="Tsuchikane K."/>
            <person name="Ohji S."/>
            <person name="Yamazoe A."/>
            <person name="Ichikawa N."/>
            <person name="Kimura A."/>
            <person name="Fujita N."/>
        </authorList>
    </citation>
    <scope>NUCLEOTIDE SEQUENCE [LARGE SCALE GENOMIC DNA]</scope>
    <source>
        <strain evidence="2 3">NBRC 106054</strain>
    </source>
</reference>